<dbReference type="Proteomes" id="UP000030746">
    <property type="component" value="Unassembled WGS sequence"/>
</dbReference>
<keyword evidence="9" id="KW-0234">DNA repair</keyword>
<protein>
    <recommendedName>
        <fullName evidence="11">UV-stimulated scaffold protein A C-terminal domain-containing protein</fullName>
    </recommendedName>
</protein>
<dbReference type="AlphaFoldDB" id="V4AII2"/>
<dbReference type="PANTHER" id="PTHR28670:SF1">
    <property type="entry name" value="UV-STIMULATED SCAFFOLD PROTEIN A"/>
    <property type="match status" value="1"/>
</dbReference>
<name>V4AII2_LOTGI</name>
<evidence type="ECO:0000256" key="1">
    <source>
        <dbReference type="ARBA" id="ARBA00004286"/>
    </source>
</evidence>
<feature type="compositionally biased region" description="Acidic residues" evidence="10">
    <location>
        <begin position="278"/>
        <end position="297"/>
    </location>
</feature>
<feature type="region of interest" description="Disordered" evidence="10">
    <location>
        <begin position="644"/>
        <end position="670"/>
    </location>
</feature>
<feature type="region of interest" description="Disordered" evidence="10">
    <location>
        <begin position="441"/>
        <end position="502"/>
    </location>
</feature>
<reference evidence="12 13" key="1">
    <citation type="journal article" date="2013" name="Nature">
        <title>Insights into bilaterian evolution from three spiralian genomes.</title>
        <authorList>
            <person name="Simakov O."/>
            <person name="Marletaz F."/>
            <person name="Cho S.J."/>
            <person name="Edsinger-Gonzales E."/>
            <person name="Havlak P."/>
            <person name="Hellsten U."/>
            <person name="Kuo D.H."/>
            <person name="Larsson T."/>
            <person name="Lv J."/>
            <person name="Arendt D."/>
            <person name="Savage R."/>
            <person name="Osoegawa K."/>
            <person name="de Jong P."/>
            <person name="Grimwood J."/>
            <person name="Chapman J.A."/>
            <person name="Shapiro H."/>
            <person name="Aerts A."/>
            <person name="Otillar R.P."/>
            <person name="Terry A.Y."/>
            <person name="Boore J.L."/>
            <person name="Grigoriev I.V."/>
            <person name="Lindberg D.R."/>
            <person name="Seaver E.C."/>
            <person name="Weisblat D.A."/>
            <person name="Putnam N.H."/>
            <person name="Rokhsar D.S."/>
        </authorList>
    </citation>
    <scope>NUCLEOTIDE SEQUENCE [LARGE SCALE GENOMIC DNA]</scope>
</reference>
<dbReference type="GO" id="GO:0005694">
    <property type="term" value="C:chromosome"/>
    <property type="evidence" value="ECO:0007669"/>
    <property type="project" value="UniProtKB-SubCell"/>
</dbReference>
<proteinExistence type="inferred from homology"/>
<dbReference type="Pfam" id="PF20867">
    <property type="entry name" value="UVSSA_N"/>
    <property type="match status" value="1"/>
</dbReference>
<gene>
    <name evidence="12" type="ORF">LOTGIDRAFT_159535</name>
</gene>
<evidence type="ECO:0000256" key="4">
    <source>
        <dbReference type="ARBA" id="ARBA00022723"/>
    </source>
</evidence>
<dbReference type="InterPro" id="IPR049431">
    <property type="entry name" value="UVSSA_C"/>
</dbReference>
<evidence type="ECO:0000256" key="9">
    <source>
        <dbReference type="ARBA" id="ARBA00023204"/>
    </source>
</evidence>
<dbReference type="GO" id="GO:0008270">
    <property type="term" value="F:zinc ion binding"/>
    <property type="evidence" value="ECO:0007669"/>
    <property type="project" value="UniProtKB-KW"/>
</dbReference>
<keyword evidence="3" id="KW-0158">Chromosome</keyword>
<organism evidence="12 13">
    <name type="scientific">Lottia gigantea</name>
    <name type="common">Giant owl limpet</name>
    <dbReference type="NCBI Taxonomy" id="225164"/>
    <lineage>
        <taxon>Eukaryota</taxon>
        <taxon>Metazoa</taxon>
        <taxon>Spiralia</taxon>
        <taxon>Lophotrochozoa</taxon>
        <taxon>Mollusca</taxon>
        <taxon>Gastropoda</taxon>
        <taxon>Patellogastropoda</taxon>
        <taxon>Lottioidea</taxon>
        <taxon>Lottiidae</taxon>
        <taxon>Lottia</taxon>
    </lineage>
</organism>
<dbReference type="GeneID" id="20238072"/>
<evidence type="ECO:0000256" key="6">
    <source>
        <dbReference type="ARBA" id="ARBA00022771"/>
    </source>
</evidence>
<evidence type="ECO:0000313" key="13">
    <source>
        <dbReference type="Proteomes" id="UP000030746"/>
    </source>
</evidence>
<dbReference type="OMA" id="EEHAEMR"/>
<feature type="region of interest" description="Disordered" evidence="10">
    <location>
        <begin position="254"/>
        <end position="302"/>
    </location>
</feature>
<evidence type="ECO:0000256" key="2">
    <source>
        <dbReference type="ARBA" id="ARBA00009240"/>
    </source>
</evidence>
<dbReference type="OrthoDB" id="5594015at2759"/>
<dbReference type="GO" id="GO:0000993">
    <property type="term" value="F:RNA polymerase II complex binding"/>
    <property type="evidence" value="ECO:0007669"/>
    <property type="project" value="TreeGrafter"/>
</dbReference>
<keyword evidence="7" id="KW-0862">Zinc</keyword>
<evidence type="ECO:0000259" key="11">
    <source>
        <dbReference type="Pfam" id="PF09740"/>
    </source>
</evidence>
<comment type="subcellular location">
    <subcellularLocation>
        <location evidence="1">Chromosome</location>
    </subcellularLocation>
</comment>
<keyword evidence="4" id="KW-0479">Metal-binding</keyword>
<feature type="compositionally biased region" description="Basic residues" evidence="10">
    <location>
        <begin position="652"/>
        <end position="661"/>
    </location>
</feature>
<keyword evidence="6" id="KW-0863">Zinc-finger</keyword>
<dbReference type="HOGENOM" id="CLU_023577_0_0_1"/>
<feature type="compositionally biased region" description="Polar residues" evidence="10">
    <location>
        <begin position="254"/>
        <end position="277"/>
    </location>
</feature>
<accession>V4AII2</accession>
<evidence type="ECO:0000256" key="3">
    <source>
        <dbReference type="ARBA" id="ARBA00022454"/>
    </source>
</evidence>
<evidence type="ECO:0000313" key="12">
    <source>
        <dbReference type="EMBL" id="ESO96797.1"/>
    </source>
</evidence>
<comment type="similarity">
    <text evidence="2">Belongs to the UVSSA family.</text>
</comment>
<dbReference type="GO" id="GO:0006283">
    <property type="term" value="P:transcription-coupled nucleotide-excision repair"/>
    <property type="evidence" value="ECO:0007669"/>
    <property type="project" value="TreeGrafter"/>
</dbReference>
<evidence type="ECO:0000256" key="8">
    <source>
        <dbReference type="ARBA" id="ARBA00023054"/>
    </source>
</evidence>
<evidence type="ECO:0000256" key="10">
    <source>
        <dbReference type="SAM" id="MobiDB-lite"/>
    </source>
</evidence>
<sequence length="718" mass="82417">MASTSASCLDHNLCEEMSEYIEKITLSGQKTVDESLMKKLKKICRISDIYVKHAYHLLMSTLEKDHAEIRLSCFKIIDELFNRSHCFRDLLVSEFQTFLELTVGINHDLPLPAPIAISRTLRAETLKSIQQWFEKFGEAYKKLVLGYNFLKSCKMVDFNDIRNRTLAERRREEEIERKKRIVLNQKLDKVLKEMTDMVPEIETCITEIENCLNLLVPKPDDFFILNEGDTDNDDYINHSALQLNSSVIETERMCTNNSEDPSGSKNSETNDNMPNESQVEDQSGENSDADSDNDSDMEPNLNDQTAFVSDFGLGTRKYNLDIKISSDNFVIQETEDNKDIFRTLHDSVQLARKKYLLKFTKWLEILTKAGENDDKVKHLVDLKSKLKTLVDKSVEMKLTKEAVAIESDEDEDSEFEEVPEKEGYEAEVPLYLLTATEMGLKEDPKKKRGRKRTVKDWTMGNTSTSTDDPTSRAANLHKLGITDEHNQPSTSKTKHSKSQNSIPIVPFGPDIECWENQDKIEKPMVLKNDSSIWRPAEFEIEKDSASKHDVKALTTRTFHYPGKFVPVSWSCRTPLPNGSLCQRMDREKCPFHGKIIGRDKTGQPTSENDVELKIKEQLLKTEGKMADWRDHELEKDIEGALGIDLGSSSSKGKGKGKKKNKKYENLTDVKEIKNTSRNRLEKKVFNRTAMKRVTSRLDAADYKRIRDKFGNQFNYAHK</sequence>
<feature type="domain" description="UV-stimulated scaffold protein A C-terminal" evidence="11">
    <location>
        <begin position="501"/>
        <end position="606"/>
    </location>
</feature>
<dbReference type="RefSeq" id="XP_009052298.1">
    <property type="nucleotide sequence ID" value="XM_009054050.1"/>
</dbReference>
<keyword evidence="13" id="KW-1185">Reference proteome</keyword>
<dbReference type="InterPro" id="IPR049408">
    <property type="entry name" value="UVSSA_N_a-solenoid_rpt"/>
</dbReference>
<dbReference type="CTD" id="20238072"/>
<evidence type="ECO:0000256" key="5">
    <source>
        <dbReference type="ARBA" id="ARBA00022763"/>
    </source>
</evidence>
<dbReference type="STRING" id="225164.V4AII2"/>
<evidence type="ECO:0000256" key="7">
    <source>
        <dbReference type="ARBA" id="ARBA00022833"/>
    </source>
</evidence>
<dbReference type="GO" id="GO:0009411">
    <property type="term" value="P:response to UV"/>
    <property type="evidence" value="ECO:0007669"/>
    <property type="project" value="InterPro"/>
</dbReference>
<keyword evidence="8" id="KW-0175">Coiled coil</keyword>
<feature type="compositionally biased region" description="Polar residues" evidence="10">
    <location>
        <begin position="459"/>
        <end position="468"/>
    </location>
</feature>
<dbReference type="Pfam" id="PF09740">
    <property type="entry name" value="DUF2043"/>
    <property type="match status" value="1"/>
</dbReference>
<dbReference type="EMBL" id="KB201362">
    <property type="protein sequence ID" value="ESO96797.1"/>
    <property type="molecule type" value="Genomic_DNA"/>
</dbReference>
<dbReference type="InterPro" id="IPR018610">
    <property type="entry name" value="UVSSA"/>
</dbReference>
<dbReference type="PANTHER" id="PTHR28670">
    <property type="entry name" value="UV-STIMULATED SCAFFOLD PROTEIN A"/>
    <property type="match status" value="1"/>
</dbReference>
<dbReference type="KEGG" id="lgi:LOTGIDRAFT_159535"/>
<keyword evidence="5" id="KW-0227">DNA damage</keyword>